<feature type="domain" description="PABC" evidence="1">
    <location>
        <begin position="76"/>
        <end position="153"/>
    </location>
</feature>
<comment type="caution">
    <text evidence="2">The sequence shown here is derived from an EMBL/GenBank/DDBJ whole genome shotgun (WGS) entry which is preliminary data.</text>
</comment>
<dbReference type="Pfam" id="PF00658">
    <property type="entry name" value="MLLE"/>
    <property type="match status" value="1"/>
</dbReference>
<feature type="non-terminal residue" evidence="2">
    <location>
        <position position="179"/>
    </location>
</feature>
<feature type="non-terminal residue" evidence="2">
    <location>
        <position position="1"/>
    </location>
</feature>
<evidence type="ECO:0000259" key="1">
    <source>
        <dbReference type="PROSITE" id="PS51309"/>
    </source>
</evidence>
<dbReference type="InterPro" id="IPR002004">
    <property type="entry name" value="PABP_HYD_C"/>
</dbReference>
<sequence>MHNVPQDADICRPDKRLFSEVFLYLQELQSCDHLNPKTTKSIAFLLDPLGPSGLSEQTRVSSITENEGELIKVKDQAPLTNSMISDPRRKQRKQKIGEHMFPLIQSMYPDLAGKITGMLLEIDNSELFHILESRKSLEAKKERHKNENNYQQYKVQEAIAVLQAHHAKETQVAINWVVI</sequence>
<dbReference type="GO" id="GO:0003723">
    <property type="term" value="F:RNA binding"/>
    <property type="evidence" value="ECO:0007669"/>
    <property type="project" value="InterPro"/>
</dbReference>
<gene>
    <name evidence="2" type="ORF">AM593_08503</name>
</gene>
<dbReference type="AlphaFoldDB" id="A0A3L5TQ95"/>
<dbReference type="SMART" id="SM00517">
    <property type="entry name" value="PolyA"/>
    <property type="match status" value="1"/>
</dbReference>
<protein>
    <submittedName>
        <fullName evidence="2">Polyadenylate-binding 1 protein</fullName>
    </submittedName>
</protein>
<evidence type="ECO:0000313" key="2">
    <source>
        <dbReference type="EMBL" id="OPL21353.1"/>
    </source>
</evidence>
<dbReference type="Proteomes" id="UP000266721">
    <property type="component" value="Unassembled WGS sequence"/>
</dbReference>
<dbReference type="SUPFAM" id="SSF63570">
    <property type="entry name" value="PABC (PABP) domain"/>
    <property type="match status" value="1"/>
</dbReference>
<proteinExistence type="predicted"/>
<dbReference type="EMBL" id="KV592412">
    <property type="protein sequence ID" value="OPL21353.1"/>
    <property type="molecule type" value="Genomic_DNA"/>
</dbReference>
<evidence type="ECO:0000313" key="3">
    <source>
        <dbReference type="Proteomes" id="UP000266721"/>
    </source>
</evidence>
<dbReference type="Gene3D" id="1.10.1900.10">
    <property type="entry name" value="c-terminal domain of poly(a) binding protein"/>
    <property type="match status" value="1"/>
</dbReference>
<dbReference type="SMR" id="A0A3L5TQ95"/>
<keyword evidence="3" id="KW-1185">Reference proteome</keyword>
<dbReference type="InterPro" id="IPR036053">
    <property type="entry name" value="PABP-dom"/>
</dbReference>
<dbReference type="PROSITE" id="PS51309">
    <property type="entry name" value="PABC"/>
    <property type="match status" value="1"/>
</dbReference>
<accession>A0A3L5TQ95</accession>
<reference evidence="2 3" key="1">
    <citation type="journal article" date="2016" name="PLoS ONE">
        <title>A First Insight into the Genome of the Filter-Feeder Mussel Mytilus galloprovincialis.</title>
        <authorList>
            <person name="Murgarella M."/>
            <person name="Puiu D."/>
            <person name="Novoa B."/>
            <person name="Figueras A."/>
            <person name="Posada D."/>
            <person name="Canchaya C."/>
        </authorList>
    </citation>
    <scope>NUCLEOTIDE SEQUENCE [LARGE SCALE GENOMIC DNA]</scope>
    <source>
        <tissue evidence="2">Muscle</tissue>
    </source>
</reference>
<name>A0A3L5TQ95_MYTGA</name>
<organism evidence="2 3">
    <name type="scientific">Mytilus galloprovincialis</name>
    <name type="common">Mediterranean mussel</name>
    <dbReference type="NCBI Taxonomy" id="29158"/>
    <lineage>
        <taxon>Eukaryota</taxon>
        <taxon>Metazoa</taxon>
        <taxon>Spiralia</taxon>
        <taxon>Lophotrochozoa</taxon>
        <taxon>Mollusca</taxon>
        <taxon>Bivalvia</taxon>
        <taxon>Autobranchia</taxon>
        <taxon>Pteriomorphia</taxon>
        <taxon>Mytilida</taxon>
        <taxon>Mytiloidea</taxon>
        <taxon>Mytilidae</taxon>
        <taxon>Mytilinae</taxon>
        <taxon>Mytilus</taxon>
    </lineage>
</organism>